<dbReference type="AlphaFoldDB" id="A0A401J0Y5"/>
<dbReference type="InterPro" id="IPR014729">
    <property type="entry name" value="Rossmann-like_a/b/a_fold"/>
</dbReference>
<dbReference type="Pfam" id="PF00582">
    <property type="entry name" value="Usp"/>
    <property type="match status" value="1"/>
</dbReference>
<evidence type="ECO:0000259" key="2">
    <source>
        <dbReference type="Pfam" id="PF00582"/>
    </source>
</evidence>
<dbReference type="InterPro" id="IPR006016">
    <property type="entry name" value="UspA"/>
</dbReference>
<dbReference type="CDD" id="cd00293">
    <property type="entry name" value="USP-like"/>
    <property type="match status" value="1"/>
</dbReference>
<keyword evidence="4" id="KW-1185">Reference proteome</keyword>
<dbReference type="Gene3D" id="3.40.50.620">
    <property type="entry name" value="HUPs"/>
    <property type="match status" value="1"/>
</dbReference>
<reference evidence="3 4" key="1">
    <citation type="submission" date="2014-12" db="EMBL/GenBank/DDBJ databases">
        <title>Whole genome sequencing of Sphingobium xenophagum OW59.</title>
        <authorList>
            <person name="Ohta Y."/>
            <person name="Nishi S."/>
            <person name="Hatada Y."/>
        </authorList>
    </citation>
    <scope>NUCLEOTIDE SEQUENCE [LARGE SCALE GENOMIC DNA]</scope>
    <source>
        <strain evidence="3 4">OW59</strain>
    </source>
</reference>
<dbReference type="PANTHER" id="PTHR46268:SF6">
    <property type="entry name" value="UNIVERSAL STRESS PROTEIN UP12"/>
    <property type="match status" value="1"/>
</dbReference>
<evidence type="ECO:0000313" key="4">
    <source>
        <dbReference type="Proteomes" id="UP000290975"/>
    </source>
</evidence>
<dbReference type="InterPro" id="IPR006015">
    <property type="entry name" value="Universal_stress_UspA"/>
</dbReference>
<evidence type="ECO:0000256" key="1">
    <source>
        <dbReference type="ARBA" id="ARBA00008791"/>
    </source>
</evidence>
<sequence length="204" mass="22081">MVQPKGGSRISSEIFAVIFSGDMSRLLRIPARYVASAFFDGGRIAFPPSSLSSHNRKGQRMHFGTIVVAVDINDPENAKAAIARAAAIAGPQGKLHLLNVRYHLPSRYSDLLVGDFDQREEDEAMAAMRQWSMQAGLTEEQVSFSTRRGRVRDEVISEAERAGADLIIIGSHQPSMSSKLLGSNASAIVHQSPVSVLVVRHSGG</sequence>
<dbReference type="SUPFAM" id="SSF52402">
    <property type="entry name" value="Adenine nucleotide alpha hydrolases-like"/>
    <property type="match status" value="1"/>
</dbReference>
<dbReference type="Proteomes" id="UP000290975">
    <property type="component" value="Unassembled WGS sequence"/>
</dbReference>
<dbReference type="STRING" id="1192759.GCA_000277525_03579"/>
<evidence type="ECO:0000313" key="3">
    <source>
        <dbReference type="EMBL" id="GBH30275.1"/>
    </source>
</evidence>
<organism evidence="3 4">
    <name type="scientific">Sphingobium xenophagum</name>
    <dbReference type="NCBI Taxonomy" id="121428"/>
    <lineage>
        <taxon>Bacteria</taxon>
        <taxon>Pseudomonadati</taxon>
        <taxon>Pseudomonadota</taxon>
        <taxon>Alphaproteobacteria</taxon>
        <taxon>Sphingomonadales</taxon>
        <taxon>Sphingomonadaceae</taxon>
        <taxon>Sphingobium</taxon>
    </lineage>
</organism>
<dbReference type="EMBL" id="BBQY01000004">
    <property type="protein sequence ID" value="GBH30275.1"/>
    <property type="molecule type" value="Genomic_DNA"/>
</dbReference>
<comment type="similarity">
    <text evidence="1">Belongs to the universal stress protein A family.</text>
</comment>
<protein>
    <submittedName>
        <fullName evidence="3">Universal stress protein G</fullName>
    </submittedName>
</protein>
<gene>
    <name evidence="3" type="ORF">MBESOW_P1529</name>
</gene>
<name>A0A401J0Y5_SPHXE</name>
<dbReference type="PRINTS" id="PR01438">
    <property type="entry name" value="UNVRSLSTRESS"/>
</dbReference>
<proteinExistence type="inferred from homology"/>
<dbReference type="PANTHER" id="PTHR46268">
    <property type="entry name" value="STRESS RESPONSE PROTEIN NHAX"/>
    <property type="match status" value="1"/>
</dbReference>
<feature type="domain" description="UspA" evidence="2">
    <location>
        <begin position="63"/>
        <end position="200"/>
    </location>
</feature>
<accession>A0A401J0Y5</accession>
<comment type="caution">
    <text evidence="3">The sequence shown here is derived from an EMBL/GenBank/DDBJ whole genome shotgun (WGS) entry which is preliminary data.</text>
</comment>